<gene>
    <name evidence="1" type="ORF">C7443_1179</name>
</gene>
<evidence type="ECO:0000313" key="1">
    <source>
        <dbReference type="EMBL" id="PWV58449.1"/>
    </source>
</evidence>
<comment type="caution">
    <text evidence="1">The sequence shown here is derived from an EMBL/GenBank/DDBJ whole genome shotgun (WGS) entry which is preliminary data.</text>
</comment>
<proteinExistence type="predicted"/>
<dbReference type="EMBL" id="QGTJ01000017">
    <property type="protein sequence ID" value="PWV58449.1"/>
    <property type="molecule type" value="Genomic_DNA"/>
</dbReference>
<protein>
    <submittedName>
        <fullName evidence="1">Uncharacterized protein</fullName>
    </submittedName>
</protein>
<evidence type="ECO:0000313" key="2">
    <source>
        <dbReference type="Proteomes" id="UP000246569"/>
    </source>
</evidence>
<dbReference type="Proteomes" id="UP000246569">
    <property type="component" value="Unassembled WGS sequence"/>
</dbReference>
<name>A0A317MQT3_9GAMM</name>
<dbReference type="AlphaFoldDB" id="A0A317MQT3"/>
<accession>A0A317MQT3</accession>
<sequence length="56" mass="6164">MPQHGHLTHAQSPLCDQALHKLCFTKLTANTPLSLADDFPNIFVHVLIPSSARRAC</sequence>
<reference evidence="1 2" key="1">
    <citation type="submission" date="2018-05" db="EMBL/GenBank/DDBJ databases">
        <title>Genomic Encyclopedia of Type Strains, Phase IV (KMG-IV): sequencing the most valuable type-strain genomes for metagenomic binning, comparative biology and taxonomic classification.</title>
        <authorList>
            <person name="Goeker M."/>
        </authorList>
    </citation>
    <scope>NUCLEOTIDE SEQUENCE [LARGE SCALE GENOMIC DNA]</scope>
    <source>
        <strain evidence="1 2">DSM 23606</strain>
    </source>
</reference>
<organism evidence="1 2">
    <name type="scientific">Plasticicumulans acidivorans</name>
    <dbReference type="NCBI Taxonomy" id="886464"/>
    <lineage>
        <taxon>Bacteria</taxon>
        <taxon>Pseudomonadati</taxon>
        <taxon>Pseudomonadota</taxon>
        <taxon>Gammaproteobacteria</taxon>
        <taxon>Candidatus Competibacteraceae</taxon>
        <taxon>Plasticicumulans</taxon>
    </lineage>
</organism>
<keyword evidence="2" id="KW-1185">Reference proteome</keyword>